<keyword evidence="5" id="KW-1185">Reference proteome</keyword>
<dbReference type="InterPro" id="IPR001647">
    <property type="entry name" value="HTH_TetR"/>
</dbReference>
<gene>
    <name evidence="4" type="ORF">CLOHYLEM_07558</name>
</gene>
<dbReference type="AlphaFoldDB" id="C0C621"/>
<dbReference type="RefSeq" id="WP_006444904.1">
    <property type="nucleotide sequence ID" value="NZ_CP036524.1"/>
</dbReference>
<protein>
    <submittedName>
        <fullName evidence="4">Transcriptional regulator, TetR family</fullName>
    </submittedName>
</protein>
<evidence type="ECO:0000256" key="1">
    <source>
        <dbReference type="ARBA" id="ARBA00023125"/>
    </source>
</evidence>
<sequence length="197" mass="22935">MKKQPEVTAATRQKIMDAFWTLYKEKAVDKISVSEITAITGNNRGTFYRYFKDVYAVLEQIEADLLRDVGREVHNILSSHIFEDHLRDINLLYTMTIPIFKKHEEKIFTLLGKNGDPKFTSEFRKSIQSMLIKFWNFSDDTEHLDYLLEYTYSAMFGLMAKWYENGNDLTEDEFFKMAQGLVANGVLGHCKHLPAQA</sequence>
<dbReference type="Pfam" id="PF14278">
    <property type="entry name" value="TetR_C_8"/>
    <property type="match status" value="1"/>
</dbReference>
<dbReference type="HOGENOM" id="CLU_087539_0_7_9"/>
<proteinExistence type="predicted"/>
<dbReference type="PANTHER" id="PTHR43479">
    <property type="entry name" value="ACREF/ENVCD OPERON REPRESSOR-RELATED"/>
    <property type="match status" value="1"/>
</dbReference>
<dbReference type="Gene3D" id="1.10.357.10">
    <property type="entry name" value="Tetracycline Repressor, domain 2"/>
    <property type="match status" value="1"/>
</dbReference>
<dbReference type="InterPro" id="IPR009057">
    <property type="entry name" value="Homeodomain-like_sf"/>
</dbReference>
<dbReference type="InterPro" id="IPR050624">
    <property type="entry name" value="HTH-type_Tx_Regulator"/>
</dbReference>
<dbReference type="InterPro" id="IPR039532">
    <property type="entry name" value="TetR_C_Firmicutes"/>
</dbReference>
<dbReference type="OrthoDB" id="9810250at2"/>
<reference evidence="4" key="2">
    <citation type="submission" date="2013-06" db="EMBL/GenBank/DDBJ databases">
        <title>Draft genome sequence of Clostridium hylemonae (DSM 15053).</title>
        <authorList>
            <person name="Sudarsanam P."/>
            <person name="Ley R."/>
            <person name="Guruge J."/>
            <person name="Turnbaugh P.J."/>
            <person name="Mahowald M."/>
            <person name="Liep D."/>
            <person name="Gordon J."/>
        </authorList>
    </citation>
    <scope>NUCLEOTIDE SEQUENCE</scope>
    <source>
        <strain evidence="4">DSM 15053</strain>
    </source>
</reference>
<dbReference type="GO" id="GO:0003677">
    <property type="term" value="F:DNA binding"/>
    <property type="evidence" value="ECO:0007669"/>
    <property type="project" value="UniProtKB-UniRule"/>
</dbReference>
<dbReference type="STRING" id="553973.CLOHYLEM_07558"/>
<dbReference type="EMBL" id="ABYI02000041">
    <property type="protein sequence ID" value="EEG72555.1"/>
    <property type="molecule type" value="Genomic_DNA"/>
</dbReference>
<reference evidence="4" key="1">
    <citation type="submission" date="2009-02" db="EMBL/GenBank/DDBJ databases">
        <authorList>
            <person name="Fulton L."/>
            <person name="Clifton S."/>
            <person name="Fulton B."/>
            <person name="Xu J."/>
            <person name="Minx P."/>
            <person name="Pepin K.H."/>
            <person name="Johnson M."/>
            <person name="Bhonagiri V."/>
            <person name="Nash W.E."/>
            <person name="Mardis E.R."/>
            <person name="Wilson R.K."/>
        </authorList>
    </citation>
    <scope>NUCLEOTIDE SEQUENCE [LARGE SCALE GENOMIC DNA]</scope>
    <source>
        <strain evidence="4">DSM 15053</strain>
    </source>
</reference>
<dbReference type="SUPFAM" id="SSF46689">
    <property type="entry name" value="Homeodomain-like"/>
    <property type="match status" value="1"/>
</dbReference>
<feature type="DNA-binding region" description="H-T-H motif" evidence="2">
    <location>
        <begin position="32"/>
        <end position="51"/>
    </location>
</feature>
<evidence type="ECO:0000259" key="3">
    <source>
        <dbReference type="PROSITE" id="PS50977"/>
    </source>
</evidence>
<dbReference type="Proteomes" id="UP000004893">
    <property type="component" value="Unassembled WGS sequence"/>
</dbReference>
<feature type="domain" description="HTH tetR-type" evidence="3">
    <location>
        <begin position="9"/>
        <end position="69"/>
    </location>
</feature>
<keyword evidence="1 2" id="KW-0238">DNA-binding</keyword>
<evidence type="ECO:0000256" key="2">
    <source>
        <dbReference type="PROSITE-ProRule" id="PRU00335"/>
    </source>
</evidence>
<dbReference type="PANTHER" id="PTHR43479:SF11">
    <property type="entry name" value="ACREF_ENVCD OPERON REPRESSOR-RELATED"/>
    <property type="match status" value="1"/>
</dbReference>
<accession>C0C621</accession>
<evidence type="ECO:0000313" key="5">
    <source>
        <dbReference type="Proteomes" id="UP000004893"/>
    </source>
</evidence>
<comment type="caution">
    <text evidence="4">The sequence shown here is derived from an EMBL/GenBank/DDBJ whole genome shotgun (WGS) entry which is preliminary data.</text>
</comment>
<evidence type="ECO:0000313" key="4">
    <source>
        <dbReference type="EMBL" id="EEG72555.1"/>
    </source>
</evidence>
<name>C0C621_9FIRM</name>
<dbReference type="eggNOG" id="COG1309">
    <property type="taxonomic scope" value="Bacteria"/>
</dbReference>
<organism evidence="4 5">
    <name type="scientific">[Clostridium] hylemonae DSM 15053</name>
    <dbReference type="NCBI Taxonomy" id="553973"/>
    <lineage>
        <taxon>Bacteria</taxon>
        <taxon>Bacillati</taxon>
        <taxon>Bacillota</taxon>
        <taxon>Clostridia</taxon>
        <taxon>Lachnospirales</taxon>
        <taxon>Lachnospiraceae</taxon>
    </lineage>
</organism>
<dbReference type="PROSITE" id="PS50977">
    <property type="entry name" value="HTH_TETR_2"/>
    <property type="match status" value="1"/>
</dbReference>